<feature type="coiled-coil region" evidence="5">
    <location>
        <begin position="300"/>
        <end position="334"/>
    </location>
</feature>
<keyword evidence="5" id="KW-0175">Coiled coil</keyword>
<evidence type="ECO:0000259" key="7">
    <source>
        <dbReference type="PROSITE" id="PS50178"/>
    </source>
</evidence>
<sequence>MSIPTLVVLSLLQRSQSLIVVGSKSGESLDVKHLTDELRKTKEKLQKPCEMCKNYEVQLQSVENTATQLRKQISIKESTIKECKDELKKEHSLKVELEDKFIKEAKETDKKIEEVEKRLMQSNKDLNEIQSLFTIYYNEANEKIASVTALNEKLQNELRNVISENEALLGRHIMKSQEMQSEIINLPQDLNEMQFYCLKLREDLITALTMKERNEETYRSEILFLRDQNTAEQQAKENLTENLVRDNEHIRTLHENLEKDHKELKTRFSEQEVMLRQCQDRIAMLIQENEQQITTLQWQVGDLMAEKTKYEEENVNLRSKVQSLQVELDNSEAVQRDFVKLSQSLQIQLEKIRQADVEVRWQHEDDVKDCNQCKKIFHSKKEKSHCSHCGKIFCHECNNKLIQGGPNRRNFKVCSVCHTLLDRETAPYFSNEPPQSPT</sequence>
<dbReference type="InterPro" id="IPR017455">
    <property type="entry name" value="Znf_FYVE-rel"/>
</dbReference>
<keyword evidence="9" id="KW-1185">Reference proteome</keyword>
<keyword evidence="2 4" id="KW-0863">Zinc-finger</keyword>
<dbReference type="InterPro" id="IPR000306">
    <property type="entry name" value="Znf_FYVE"/>
</dbReference>
<dbReference type="GO" id="GO:0005096">
    <property type="term" value="F:GTPase activator activity"/>
    <property type="evidence" value="ECO:0007669"/>
    <property type="project" value="InterPro"/>
</dbReference>
<dbReference type="SMART" id="SM00064">
    <property type="entry name" value="FYVE"/>
    <property type="match status" value="1"/>
</dbReference>
<organism evidence="8 9">
    <name type="scientific">Leptotrombidium deliense</name>
    <dbReference type="NCBI Taxonomy" id="299467"/>
    <lineage>
        <taxon>Eukaryota</taxon>
        <taxon>Metazoa</taxon>
        <taxon>Ecdysozoa</taxon>
        <taxon>Arthropoda</taxon>
        <taxon>Chelicerata</taxon>
        <taxon>Arachnida</taxon>
        <taxon>Acari</taxon>
        <taxon>Acariformes</taxon>
        <taxon>Trombidiformes</taxon>
        <taxon>Prostigmata</taxon>
        <taxon>Anystina</taxon>
        <taxon>Parasitengona</taxon>
        <taxon>Trombiculoidea</taxon>
        <taxon>Trombiculidae</taxon>
        <taxon>Leptotrombidium</taxon>
    </lineage>
</organism>
<evidence type="ECO:0000313" key="8">
    <source>
        <dbReference type="EMBL" id="RWS28756.1"/>
    </source>
</evidence>
<dbReference type="PANTHER" id="PTHR31179:SF7">
    <property type="entry name" value="FYVE-TYPE DOMAIN-CONTAINING PROTEIN"/>
    <property type="match status" value="1"/>
</dbReference>
<evidence type="ECO:0000256" key="6">
    <source>
        <dbReference type="SAM" id="SignalP"/>
    </source>
</evidence>
<dbReference type="GO" id="GO:0008270">
    <property type="term" value="F:zinc ion binding"/>
    <property type="evidence" value="ECO:0007669"/>
    <property type="project" value="UniProtKB-KW"/>
</dbReference>
<evidence type="ECO:0000256" key="3">
    <source>
        <dbReference type="ARBA" id="ARBA00022833"/>
    </source>
</evidence>
<dbReference type="Pfam" id="PF01363">
    <property type="entry name" value="FYVE"/>
    <property type="match status" value="1"/>
</dbReference>
<evidence type="ECO:0000256" key="2">
    <source>
        <dbReference type="ARBA" id="ARBA00022771"/>
    </source>
</evidence>
<dbReference type="SUPFAM" id="SSF57903">
    <property type="entry name" value="FYVE/PHD zinc finger"/>
    <property type="match status" value="1"/>
</dbReference>
<dbReference type="Gene3D" id="1.20.5.730">
    <property type="entry name" value="Single helix bin"/>
    <property type="match status" value="1"/>
</dbReference>
<reference evidence="8 9" key="1">
    <citation type="journal article" date="2018" name="Gigascience">
        <title>Genomes of trombidid mites reveal novel predicted allergens and laterally-transferred genes associated with secondary metabolism.</title>
        <authorList>
            <person name="Dong X."/>
            <person name="Chaisiri K."/>
            <person name="Xia D."/>
            <person name="Armstrong S.D."/>
            <person name="Fang Y."/>
            <person name="Donnelly M.J."/>
            <person name="Kadowaki T."/>
            <person name="McGarry J.W."/>
            <person name="Darby A.C."/>
            <person name="Makepeace B.L."/>
        </authorList>
    </citation>
    <scope>NUCLEOTIDE SEQUENCE [LARGE SCALE GENOMIC DNA]</scope>
    <source>
        <strain evidence="8">UoL-UT</strain>
    </source>
</reference>
<evidence type="ECO:0000313" key="9">
    <source>
        <dbReference type="Proteomes" id="UP000288716"/>
    </source>
</evidence>
<keyword evidence="3" id="KW-0862">Zinc</keyword>
<dbReference type="EMBL" id="NCKV01001231">
    <property type="protein sequence ID" value="RWS28756.1"/>
    <property type="molecule type" value="Genomic_DNA"/>
</dbReference>
<dbReference type="AlphaFoldDB" id="A0A443SMI9"/>
<gene>
    <name evidence="8" type="ORF">B4U80_00360</name>
</gene>
<dbReference type="PANTHER" id="PTHR31179">
    <property type="entry name" value="RAB GTPASE-BINDING EFFECTOR PROTEIN"/>
    <property type="match status" value="1"/>
</dbReference>
<evidence type="ECO:0000256" key="1">
    <source>
        <dbReference type="ARBA" id="ARBA00022723"/>
    </source>
</evidence>
<comment type="caution">
    <text evidence="8">The sequence shown here is derived from an EMBL/GenBank/DDBJ whole genome shotgun (WGS) entry which is preliminary data.</text>
</comment>
<protein>
    <submittedName>
        <fullName evidence="8">Rab GTPase-binding effector protein 1-like protein</fullName>
    </submittedName>
</protein>
<dbReference type="GO" id="GO:0006897">
    <property type="term" value="P:endocytosis"/>
    <property type="evidence" value="ECO:0007669"/>
    <property type="project" value="InterPro"/>
</dbReference>
<dbReference type="InterPro" id="IPR011011">
    <property type="entry name" value="Znf_FYVE_PHD"/>
</dbReference>
<dbReference type="CDD" id="cd15739">
    <property type="entry name" value="FYVE_RABE_unchar"/>
    <property type="match status" value="1"/>
</dbReference>
<dbReference type="STRING" id="299467.A0A443SMI9"/>
<feature type="domain" description="FYVE-type" evidence="7">
    <location>
        <begin position="364"/>
        <end position="422"/>
    </location>
</feature>
<dbReference type="Gene3D" id="3.30.40.10">
    <property type="entry name" value="Zinc/RING finger domain, C3HC4 (zinc finger)"/>
    <property type="match status" value="1"/>
</dbReference>
<dbReference type="FunFam" id="1.20.5.730:FF:000005">
    <property type="entry name" value="RABaptiN (Rab effector)"/>
    <property type="match status" value="1"/>
</dbReference>
<dbReference type="InterPro" id="IPR015390">
    <property type="entry name" value="Rabaptin_Rab5-bd_dom"/>
</dbReference>
<feature type="coiled-coil region" evidence="5">
    <location>
        <begin position="52"/>
        <end position="171"/>
    </location>
</feature>
<accession>A0A443SMI9</accession>
<proteinExistence type="predicted"/>
<feature type="coiled-coil region" evidence="5">
    <location>
        <begin position="222"/>
        <end position="274"/>
    </location>
</feature>
<dbReference type="VEuPathDB" id="VectorBase:LDEU003286"/>
<evidence type="ECO:0000256" key="5">
    <source>
        <dbReference type="SAM" id="Coils"/>
    </source>
</evidence>
<evidence type="ECO:0000256" key="4">
    <source>
        <dbReference type="PROSITE-ProRule" id="PRU00091"/>
    </source>
</evidence>
<feature type="chain" id="PRO_5019578075" evidence="6">
    <location>
        <begin position="18"/>
        <end position="438"/>
    </location>
</feature>
<name>A0A443SMI9_9ACAR</name>
<keyword evidence="1" id="KW-0479">Metal-binding</keyword>
<dbReference type="Pfam" id="PF09311">
    <property type="entry name" value="Rab5-bind"/>
    <property type="match status" value="1"/>
</dbReference>
<dbReference type="InterPro" id="IPR013083">
    <property type="entry name" value="Znf_RING/FYVE/PHD"/>
</dbReference>
<dbReference type="Proteomes" id="UP000288716">
    <property type="component" value="Unassembled WGS sequence"/>
</dbReference>
<feature type="signal peptide" evidence="6">
    <location>
        <begin position="1"/>
        <end position="17"/>
    </location>
</feature>
<dbReference type="SUPFAM" id="SSF103652">
    <property type="entry name" value="G protein-binding domain"/>
    <property type="match status" value="1"/>
</dbReference>
<keyword evidence="6" id="KW-0732">Signal</keyword>
<dbReference type="PROSITE" id="PS50178">
    <property type="entry name" value="ZF_FYVE"/>
    <property type="match status" value="1"/>
</dbReference>
<dbReference type="OrthoDB" id="79940at2759"/>
<dbReference type="InterPro" id="IPR003914">
    <property type="entry name" value="Rabaptin"/>
</dbReference>